<organism evidence="1 2">
    <name type="scientific">Phyllobacterium brassicacearum</name>
    <dbReference type="NCBI Taxonomy" id="314235"/>
    <lineage>
        <taxon>Bacteria</taxon>
        <taxon>Pseudomonadati</taxon>
        <taxon>Pseudomonadota</taxon>
        <taxon>Alphaproteobacteria</taxon>
        <taxon>Hyphomicrobiales</taxon>
        <taxon>Phyllobacteriaceae</taxon>
        <taxon>Phyllobacterium</taxon>
    </lineage>
</organism>
<protein>
    <submittedName>
        <fullName evidence="1">Uncharacterized protein</fullName>
    </submittedName>
</protein>
<gene>
    <name evidence="1" type="ORF">CU102_12835</name>
</gene>
<dbReference type="AlphaFoldDB" id="A0A2P7BQ75"/>
<dbReference type="Proteomes" id="UP000241444">
    <property type="component" value="Unassembled WGS sequence"/>
</dbReference>
<dbReference type="EMBL" id="PGGO01000008">
    <property type="protein sequence ID" value="PSH68637.1"/>
    <property type="molecule type" value="Genomic_DNA"/>
</dbReference>
<evidence type="ECO:0000313" key="2">
    <source>
        <dbReference type="Proteomes" id="UP000241444"/>
    </source>
</evidence>
<keyword evidence="2" id="KW-1185">Reference proteome</keyword>
<comment type="caution">
    <text evidence="1">The sequence shown here is derived from an EMBL/GenBank/DDBJ whole genome shotgun (WGS) entry which is preliminary data.</text>
</comment>
<evidence type="ECO:0000313" key="1">
    <source>
        <dbReference type="EMBL" id="PSH68637.1"/>
    </source>
</evidence>
<proteinExistence type="predicted"/>
<name>A0A2P7BQ75_9HYPH</name>
<accession>A0A2P7BQ75</accession>
<reference evidence="2" key="1">
    <citation type="submission" date="2017-11" db="EMBL/GenBank/DDBJ databases">
        <authorList>
            <person name="Kuznetsova I."/>
            <person name="Sazanova A."/>
            <person name="Chirak E."/>
            <person name="Safronova V."/>
            <person name="Willems A."/>
        </authorList>
    </citation>
    <scope>NUCLEOTIDE SEQUENCE [LARGE SCALE GENOMIC DNA]</scope>
    <source>
        <strain evidence="2">STM 196</strain>
    </source>
</reference>
<sequence>MTRNIKTLGQAARHCMLVRVTCRKCEKVGFFVASDLANVNGHGRSFKSLKFRCRECDVVDCEVVPFEDDRDRVHKKRTVWRPVQM</sequence>